<dbReference type="PANTHER" id="PTHR13327:SF0">
    <property type="entry name" value="NADH DEHYDROGENASE [UBIQUINONE] 1 BETA SUBCOMPLEX SUBUNIT 11, MITOCHONDRIAL"/>
    <property type="match status" value="1"/>
</dbReference>
<evidence type="ECO:0000256" key="8">
    <source>
        <dbReference type="ARBA" id="ARBA00022792"/>
    </source>
</evidence>
<dbReference type="Pfam" id="PF10183">
    <property type="entry name" value="ESSS"/>
    <property type="match status" value="1"/>
</dbReference>
<keyword evidence="12" id="KW-0496">Mitochondrion</keyword>
<keyword evidence="18" id="KW-1185">Reference proteome</keyword>
<dbReference type="InterPro" id="IPR019329">
    <property type="entry name" value="NADH_UbQ_OxRdtase_ESSS_su"/>
</dbReference>
<keyword evidence="8" id="KW-0999">Mitochondrion inner membrane</keyword>
<protein>
    <recommendedName>
        <fullName evidence="4">NADH dehydrogenase [ubiquinone] 1 beta subcomplex subunit 11, mitochondrial</fullName>
    </recommendedName>
    <alternativeName>
        <fullName evidence="15">Complex I-ESSS</fullName>
    </alternativeName>
    <alternativeName>
        <fullName evidence="14">NADH-ubiquinone oxidoreductase ESSS subunit</fullName>
    </alternativeName>
</protein>
<proteinExistence type="inferred from homology"/>
<feature type="transmembrane region" description="Helical" evidence="17">
    <location>
        <begin position="79"/>
        <end position="100"/>
    </location>
</feature>
<dbReference type="Proteomes" id="UP001652642">
    <property type="component" value="Chromosome 2"/>
</dbReference>
<evidence type="ECO:0000256" key="1">
    <source>
        <dbReference type="ARBA" id="ARBA00003195"/>
    </source>
</evidence>
<comment type="subunit">
    <text evidence="16">Complex I is composed of 45 different subunits. Interacts with BCAP31.</text>
</comment>
<evidence type="ECO:0000256" key="3">
    <source>
        <dbReference type="ARBA" id="ARBA00008915"/>
    </source>
</evidence>
<evidence type="ECO:0000256" key="14">
    <source>
        <dbReference type="ARBA" id="ARBA00030753"/>
    </source>
</evidence>
<keyword evidence="13 17" id="KW-0472">Membrane</keyword>
<organism evidence="18 19">
    <name type="scientific">Pogona vitticeps</name>
    <name type="common">central bearded dragon</name>
    <dbReference type="NCBI Taxonomy" id="103695"/>
    <lineage>
        <taxon>Eukaryota</taxon>
        <taxon>Metazoa</taxon>
        <taxon>Chordata</taxon>
        <taxon>Craniata</taxon>
        <taxon>Vertebrata</taxon>
        <taxon>Euteleostomi</taxon>
        <taxon>Lepidosauria</taxon>
        <taxon>Squamata</taxon>
        <taxon>Bifurcata</taxon>
        <taxon>Unidentata</taxon>
        <taxon>Episquamata</taxon>
        <taxon>Toxicofera</taxon>
        <taxon>Iguania</taxon>
        <taxon>Acrodonta</taxon>
        <taxon>Agamidae</taxon>
        <taxon>Amphibolurinae</taxon>
        <taxon>Pogona</taxon>
    </lineage>
</organism>
<dbReference type="AlphaFoldDB" id="A0A6J0U0C5"/>
<reference evidence="19" key="2">
    <citation type="submission" date="2025-08" db="UniProtKB">
        <authorList>
            <consortium name="RefSeq"/>
        </authorList>
    </citation>
    <scope>IDENTIFICATION</scope>
</reference>
<sequence length="145" mass="16270">MAALRRLASRQRLLGLSRLGVRAVSSGGKASSSGSVSVYPSPVVRRFEQEESGTEEFIKNPDYHGFDSNPVVDLWSMRISFFCGVSIMFVLGFAFVAYMPPKGMTDWGYREAERLVKEREAKGLPVMDYYCFDPSKIVLPPDDEE</sequence>
<evidence type="ECO:0000256" key="11">
    <source>
        <dbReference type="ARBA" id="ARBA00022989"/>
    </source>
</evidence>
<evidence type="ECO:0000256" key="16">
    <source>
        <dbReference type="ARBA" id="ARBA00046528"/>
    </source>
</evidence>
<evidence type="ECO:0000256" key="9">
    <source>
        <dbReference type="ARBA" id="ARBA00022946"/>
    </source>
</evidence>
<comment type="subcellular location">
    <subcellularLocation>
        <location evidence="2">Mitochondrion inner membrane</location>
        <topology evidence="2">Single-pass membrane protein</topology>
    </subcellularLocation>
</comment>
<evidence type="ECO:0000313" key="18">
    <source>
        <dbReference type="Proteomes" id="UP001652642"/>
    </source>
</evidence>
<keyword evidence="5" id="KW-0813">Transport</keyword>
<keyword evidence="7 17" id="KW-0812">Transmembrane</keyword>
<evidence type="ECO:0000256" key="5">
    <source>
        <dbReference type="ARBA" id="ARBA00022448"/>
    </source>
</evidence>
<evidence type="ECO:0000313" key="19">
    <source>
        <dbReference type="RefSeq" id="XP_020653333.1"/>
    </source>
</evidence>
<dbReference type="InParanoid" id="A0A6J0U0C5"/>
<dbReference type="GeneID" id="110081174"/>
<evidence type="ECO:0000256" key="2">
    <source>
        <dbReference type="ARBA" id="ARBA00004434"/>
    </source>
</evidence>
<comment type="function">
    <text evidence="1">Accessory subunit of the mitochondrial membrane respiratory chain NADH dehydrogenase (Complex I), that is believed not to be involved in catalysis. Complex I functions in the transfer of electrons from NADH to the respiratory chain. The immediate electron acceptor for the enzyme is believed to be ubiquinone.</text>
</comment>
<dbReference type="KEGG" id="pvt:110081174"/>
<reference evidence="18" key="1">
    <citation type="submission" date="2025-05" db="UniProtKB">
        <authorList>
            <consortium name="RefSeq"/>
        </authorList>
    </citation>
    <scope>NUCLEOTIDE SEQUENCE [LARGE SCALE GENOMIC DNA]</scope>
</reference>
<evidence type="ECO:0000256" key="17">
    <source>
        <dbReference type="SAM" id="Phobius"/>
    </source>
</evidence>
<evidence type="ECO:0000256" key="10">
    <source>
        <dbReference type="ARBA" id="ARBA00022982"/>
    </source>
</evidence>
<dbReference type="PANTHER" id="PTHR13327">
    <property type="entry name" value="NADH-UBIQUINONE OXIDOREDUCTASE ESSS SUBUNIT, MITOCHONDRIAL PRECURSOR"/>
    <property type="match status" value="1"/>
</dbReference>
<dbReference type="OrthoDB" id="5917019at2759"/>
<evidence type="ECO:0000256" key="6">
    <source>
        <dbReference type="ARBA" id="ARBA00022660"/>
    </source>
</evidence>
<evidence type="ECO:0000256" key="13">
    <source>
        <dbReference type="ARBA" id="ARBA00023136"/>
    </source>
</evidence>
<keyword evidence="10" id="KW-0249">Electron transport</keyword>
<keyword evidence="11 17" id="KW-1133">Transmembrane helix</keyword>
<evidence type="ECO:0000256" key="7">
    <source>
        <dbReference type="ARBA" id="ARBA00022692"/>
    </source>
</evidence>
<evidence type="ECO:0000256" key="12">
    <source>
        <dbReference type="ARBA" id="ARBA00023128"/>
    </source>
</evidence>
<keyword evidence="6" id="KW-0679">Respiratory chain</keyword>
<dbReference type="CTD" id="54539"/>
<name>A0A6J0U0C5_9SAUR</name>
<comment type="similarity">
    <text evidence="3">Belongs to the complex I NDUFB11 subunit family.</text>
</comment>
<accession>A0A6J0U0C5</accession>
<evidence type="ECO:0000256" key="4">
    <source>
        <dbReference type="ARBA" id="ARBA00018632"/>
    </source>
</evidence>
<dbReference type="GO" id="GO:0005743">
    <property type="term" value="C:mitochondrial inner membrane"/>
    <property type="evidence" value="ECO:0007669"/>
    <property type="project" value="UniProtKB-SubCell"/>
</dbReference>
<dbReference type="RefSeq" id="XP_020653333.1">
    <property type="nucleotide sequence ID" value="XM_020797674.2"/>
</dbReference>
<evidence type="ECO:0000256" key="15">
    <source>
        <dbReference type="ARBA" id="ARBA00031387"/>
    </source>
</evidence>
<gene>
    <name evidence="19" type="primary">NDUFB11</name>
</gene>
<keyword evidence="9" id="KW-0809">Transit peptide</keyword>